<sequence>MICAPTIDDYSSSHGQQVPESDQPLFLERFEVFMEKSMNEIQAFSDREGRAFEQTIQDVARWHFNRLFQCQCPTSQVQPENTNTNRNEHRSNEIWQILVRLSTVLESLSSTLDIESFVLAIDTSSQESSITNGFLGGSIQGREFWRGLRSGGDSGARAFREMCVGASARGNQVLINADDVSDNKKETKTGSAKITARPSSAGASGSNSNLSFSRNVKVDLYDGVRKALRQTSGVRTAEMKWTNHERLFAYGVYLAGWPSDIPTKNPSSLKTDQNKRLLELLNAGQLRFVKNGFNFVGGKAANLEHASEAVDARDSGGDGEMEGMDAGHGAMHDGIESMEEHDGAGAGDDMDGAEEVFAWAIQYDDDDDNTSVEPHSATETPAPTPPSPPPARPRKKAKFGERIRFHEFEKPVT</sequence>
<evidence type="ECO:0000256" key="1">
    <source>
        <dbReference type="SAM" id="MobiDB-lite"/>
    </source>
</evidence>
<feature type="compositionally biased region" description="Basic and acidic residues" evidence="1">
    <location>
        <begin position="398"/>
        <end position="413"/>
    </location>
</feature>
<feature type="compositionally biased region" description="Low complexity" evidence="1">
    <location>
        <begin position="199"/>
        <end position="208"/>
    </location>
</feature>
<keyword evidence="3" id="KW-1185">Reference proteome</keyword>
<name>A0A9P5PMJ3_9AGAR</name>
<organism evidence="2 3">
    <name type="scientific">Rhodocollybia butyracea</name>
    <dbReference type="NCBI Taxonomy" id="206335"/>
    <lineage>
        <taxon>Eukaryota</taxon>
        <taxon>Fungi</taxon>
        <taxon>Dikarya</taxon>
        <taxon>Basidiomycota</taxon>
        <taxon>Agaricomycotina</taxon>
        <taxon>Agaricomycetes</taxon>
        <taxon>Agaricomycetidae</taxon>
        <taxon>Agaricales</taxon>
        <taxon>Marasmiineae</taxon>
        <taxon>Omphalotaceae</taxon>
        <taxon>Rhodocollybia</taxon>
    </lineage>
</organism>
<feature type="region of interest" description="Disordered" evidence="1">
    <location>
        <begin position="307"/>
        <end position="326"/>
    </location>
</feature>
<protein>
    <submittedName>
        <fullName evidence="2">Uncharacterized protein</fullName>
    </submittedName>
</protein>
<dbReference type="AlphaFoldDB" id="A0A9P5PMJ3"/>
<feature type="region of interest" description="Disordered" evidence="1">
    <location>
        <begin position="179"/>
        <end position="208"/>
    </location>
</feature>
<dbReference type="OrthoDB" id="3223825at2759"/>
<comment type="caution">
    <text evidence="2">The sequence shown here is derived from an EMBL/GenBank/DDBJ whole genome shotgun (WGS) entry which is preliminary data.</text>
</comment>
<evidence type="ECO:0000313" key="3">
    <source>
        <dbReference type="Proteomes" id="UP000772434"/>
    </source>
</evidence>
<feature type="compositionally biased region" description="Pro residues" evidence="1">
    <location>
        <begin position="382"/>
        <end position="391"/>
    </location>
</feature>
<evidence type="ECO:0000313" key="2">
    <source>
        <dbReference type="EMBL" id="KAF9066638.1"/>
    </source>
</evidence>
<dbReference type="Proteomes" id="UP000772434">
    <property type="component" value="Unassembled WGS sequence"/>
</dbReference>
<feature type="region of interest" description="Disordered" evidence="1">
    <location>
        <begin position="355"/>
        <end position="413"/>
    </location>
</feature>
<reference evidence="2" key="1">
    <citation type="submission" date="2020-11" db="EMBL/GenBank/DDBJ databases">
        <authorList>
            <consortium name="DOE Joint Genome Institute"/>
            <person name="Ahrendt S."/>
            <person name="Riley R."/>
            <person name="Andreopoulos W."/>
            <person name="Labutti K."/>
            <person name="Pangilinan J."/>
            <person name="Ruiz-Duenas F.J."/>
            <person name="Barrasa J.M."/>
            <person name="Sanchez-Garcia M."/>
            <person name="Camarero S."/>
            <person name="Miyauchi S."/>
            <person name="Serrano A."/>
            <person name="Linde D."/>
            <person name="Babiker R."/>
            <person name="Drula E."/>
            <person name="Ayuso-Fernandez I."/>
            <person name="Pacheco R."/>
            <person name="Padilla G."/>
            <person name="Ferreira P."/>
            <person name="Barriuso J."/>
            <person name="Kellner H."/>
            <person name="Castanera R."/>
            <person name="Alfaro M."/>
            <person name="Ramirez L."/>
            <person name="Pisabarro A.G."/>
            <person name="Kuo A."/>
            <person name="Tritt A."/>
            <person name="Lipzen A."/>
            <person name="He G."/>
            <person name="Yan M."/>
            <person name="Ng V."/>
            <person name="Cullen D."/>
            <person name="Martin F."/>
            <person name="Rosso M.-N."/>
            <person name="Henrissat B."/>
            <person name="Hibbett D."/>
            <person name="Martinez A.T."/>
            <person name="Grigoriev I.V."/>
        </authorList>
    </citation>
    <scope>NUCLEOTIDE SEQUENCE</scope>
    <source>
        <strain evidence="2">AH 40177</strain>
    </source>
</reference>
<proteinExistence type="predicted"/>
<feature type="compositionally biased region" description="Basic and acidic residues" evidence="1">
    <location>
        <begin position="307"/>
        <end position="316"/>
    </location>
</feature>
<dbReference type="EMBL" id="JADNRY010000084">
    <property type="protein sequence ID" value="KAF9066638.1"/>
    <property type="molecule type" value="Genomic_DNA"/>
</dbReference>
<gene>
    <name evidence="2" type="ORF">BDP27DRAFT_1404306</name>
</gene>
<accession>A0A9P5PMJ3</accession>